<dbReference type="PANTHER" id="PTHR42923:SF3">
    <property type="entry name" value="PROTOPORPHYRINOGEN OXIDASE"/>
    <property type="match status" value="1"/>
</dbReference>
<feature type="domain" description="Amine oxidase" evidence="12">
    <location>
        <begin position="54"/>
        <end position="558"/>
    </location>
</feature>
<comment type="subcellular location">
    <subcellularLocation>
        <location evidence="11">Mitochondrion inner membrane</location>
    </subcellularLocation>
</comment>
<dbReference type="SUPFAM" id="SSF54373">
    <property type="entry name" value="FAD-linked reductases, C-terminal domain"/>
    <property type="match status" value="1"/>
</dbReference>
<comment type="caution">
    <text evidence="13">The sequence shown here is derived from an EMBL/GenBank/DDBJ whole genome shotgun (WGS) entry which is preliminary data.</text>
</comment>
<comment type="catalytic activity">
    <reaction evidence="10 11">
        <text>protoporphyrinogen IX + 3 O2 = protoporphyrin IX + 3 H2O2</text>
        <dbReference type="Rhea" id="RHEA:25576"/>
        <dbReference type="ChEBI" id="CHEBI:15379"/>
        <dbReference type="ChEBI" id="CHEBI:16240"/>
        <dbReference type="ChEBI" id="CHEBI:57306"/>
        <dbReference type="ChEBI" id="CHEBI:57307"/>
        <dbReference type="EC" id="1.3.3.4"/>
    </reaction>
</comment>
<proteinExistence type="inferred from homology"/>
<comment type="similarity">
    <text evidence="3 11">Belongs to the protoporphyrinogen/coproporphyrinogen oxidase family. Protoporphyrinogen oxidase subfamily.</text>
</comment>
<dbReference type="GO" id="GO:0006782">
    <property type="term" value="P:protoporphyrinogen IX biosynthetic process"/>
    <property type="evidence" value="ECO:0007669"/>
    <property type="project" value="UniProtKB-UniRule"/>
</dbReference>
<evidence type="ECO:0000256" key="5">
    <source>
        <dbReference type="ARBA" id="ARBA00022630"/>
    </source>
</evidence>
<sequence>MPPISRAAPSLTLRTPIRNVQCLYRYNFTTSVHARNAPNNNDDPRDVAIVGGGITGLGCAYYASKRYPLAKITIYEKTSRFGGWLQSSRHRVPGDGGTVLFESGPRTLRPKGNGILTLSMVEDLQLTDDTIFISSRSVAATNRYIYYPDHLIRLPAPPAPRWASDLWHTISTEEAFQGVIWAALMEPFRSARSEDVNDESIGSFLSRRLGRSVVDRVVSAVFHGIYAGDVWELSARSLLRRAYQDERDWGSLLGGGIARWRGNQPSPPQTEVVDYLRNVAPLSKELQDSLTRINVFTFREGISQLTQSLITRLKDDPNVKFASNTGIKSMTPNQDDGIELEIDQKDGHDVKSVHHKRVIWTGAPQSLRDIAAAQGDRRDKLPVIPSETVMTVNLYYNTPNMHPPGFGYLIPLATPFEQNPENALGVVFDDSYSPDGRATSSGFNDPVQDQVRIRGTKMTVMLGGHYWKHWSSFPNEKEGLAMAKEVVKRHLSITEEPIVSAVNLQANCIPRYAVGHHDRITQTHDWLFTRFSGKVKVAGSWIDGVGVNDCLRSAWHAVNVFNDMSSTALNSVVTEANLVKKA</sequence>
<evidence type="ECO:0000256" key="7">
    <source>
        <dbReference type="ARBA" id="ARBA00023002"/>
    </source>
</evidence>
<dbReference type="Gene3D" id="3.50.50.60">
    <property type="entry name" value="FAD/NAD(P)-binding domain"/>
    <property type="match status" value="1"/>
</dbReference>
<dbReference type="InterPro" id="IPR004572">
    <property type="entry name" value="Protoporphyrinogen_oxidase"/>
</dbReference>
<accession>A0A9P4J6P1</accession>
<dbReference type="EMBL" id="ML996083">
    <property type="protein sequence ID" value="KAF2155060.1"/>
    <property type="molecule type" value="Genomic_DNA"/>
</dbReference>
<dbReference type="SUPFAM" id="SSF51905">
    <property type="entry name" value="FAD/NAD(P)-binding domain"/>
    <property type="match status" value="1"/>
</dbReference>
<dbReference type="InterPro" id="IPR036188">
    <property type="entry name" value="FAD/NAD-bd_sf"/>
</dbReference>
<dbReference type="Pfam" id="PF01593">
    <property type="entry name" value="Amino_oxidase"/>
    <property type="match status" value="1"/>
</dbReference>
<keyword evidence="5 11" id="KW-0285">Flavoprotein</keyword>
<evidence type="ECO:0000256" key="2">
    <source>
        <dbReference type="ARBA" id="ARBA00005073"/>
    </source>
</evidence>
<keyword evidence="7 11" id="KW-0560">Oxidoreductase</keyword>
<evidence type="ECO:0000256" key="9">
    <source>
        <dbReference type="ARBA" id="ARBA00023244"/>
    </source>
</evidence>
<dbReference type="Proteomes" id="UP000799439">
    <property type="component" value="Unassembled WGS sequence"/>
</dbReference>
<dbReference type="EC" id="1.3.3.4" evidence="4 11"/>
<organism evidence="13 14">
    <name type="scientific">Myriangium duriaei CBS 260.36</name>
    <dbReference type="NCBI Taxonomy" id="1168546"/>
    <lineage>
        <taxon>Eukaryota</taxon>
        <taxon>Fungi</taxon>
        <taxon>Dikarya</taxon>
        <taxon>Ascomycota</taxon>
        <taxon>Pezizomycotina</taxon>
        <taxon>Dothideomycetes</taxon>
        <taxon>Dothideomycetidae</taxon>
        <taxon>Myriangiales</taxon>
        <taxon>Myriangiaceae</taxon>
        <taxon>Myriangium</taxon>
    </lineage>
</organism>
<reference evidence="13" key="1">
    <citation type="journal article" date="2020" name="Stud. Mycol.">
        <title>101 Dothideomycetes genomes: a test case for predicting lifestyles and emergence of pathogens.</title>
        <authorList>
            <person name="Haridas S."/>
            <person name="Albert R."/>
            <person name="Binder M."/>
            <person name="Bloem J."/>
            <person name="Labutti K."/>
            <person name="Salamov A."/>
            <person name="Andreopoulos B."/>
            <person name="Baker S."/>
            <person name="Barry K."/>
            <person name="Bills G."/>
            <person name="Bluhm B."/>
            <person name="Cannon C."/>
            <person name="Castanera R."/>
            <person name="Culley D."/>
            <person name="Daum C."/>
            <person name="Ezra D."/>
            <person name="Gonzalez J."/>
            <person name="Henrissat B."/>
            <person name="Kuo A."/>
            <person name="Liang C."/>
            <person name="Lipzen A."/>
            <person name="Lutzoni F."/>
            <person name="Magnuson J."/>
            <person name="Mondo S."/>
            <person name="Nolan M."/>
            <person name="Ohm R."/>
            <person name="Pangilinan J."/>
            <person name="Park H.-J."/>
            <person name="Ramirez L."/>
            <person name="Alfaro M."/>
            <person name="Sun H."/>
            <person name="Tritt A."/>
            <person name="Yoshinaga Y."/>
            <person name="Zwiers L.-H."/>
            <person name="Turgeon B."/>
            <person name="Goodwin S."/>
            <person name="Spatafora J."/>
            <person name="Crous P."/>
            <person name="Grigoriev I."/>
        </authorList>
    </citation>
    <scope>NUCLEOTIDE SEQUENCE</scope>
    <source>
        <strain evidence="13">CBS 260.36</strain>
    </source>
</reference>
<comment type="pathway">
    <text evidence="2 11">Porphyrin-containing compound metabolism; protoporphyrin-IX biosynthesis; protoporphyrin-IX from protoporphyrinogen-IX: step 1/1.</text>
</comment>
<evidence type="ECO:0000313" key="13">
    <source>
        <dbReference type="EMBL" id="KAF2155060.1"/>
    </source>
</evidence>
<evidence type="ECO:0000313" key="14">
    <source>
        <dbReference type="Proteomes" id="UP000799439"/>
    </source>
</evidence>
<dbReference type="InterPro" id="IPR050464">
    <property type="entry name" value="Zeta_carotene_desat/Oxidored"/>
</dbReference>
<evidence type="ECO:0000256" key="6">
    <source>
        <dbReference type="ARBA" id="ARBA00022827"/>
    </source>
</evidence>
<keyword evidence="8 11" id="KW-0350">Heme biosynthesis</keyword>
<keyword evidence="6 11" id="KW-0274">FAD</keyword>
<comment type="cofactor">
    <cofactor evidence="11">
        <name>FAD</name>
        <dbReference type="ChEBI" id="CHEBI:57692"/>
    </cofactor>
    <text evidence="11">Binds 1 FAD per subunit.</text>
</comment>
<protein>
    <recommendedName>
        <fullName evidence="4 11">Protoporphyrinogen oxidase</fullName>
        <ecNumber evidence="4 11">1.3.3.4</ecNumber>
    </recommendedName>
</protein>
<evidence type="ECO:0000256" key="8">
    <source>
        <dbReference type="ARBA" id="ARBA00023133"/>
    </source>
</evidence>
<evidence type="ECO:0000256" key="3">
    <source>
        <dbReference type="ARBA" id="ARBA00010551"/>
    </source>
</evidence>
<dbReference type="InterPro" id="IPR002937">
    <property type="entry name" value="Amino_oxidase"/>
</dbReference>
<dbReference type="NCBIfam" id="TIGR00562">
    <property type="entry name" value="proto_IX_ox"/>
    <property type="match status" value="1"/>
</dbReference>
<evidence type="ECO:0000256" key="4">
    <source>
        <dbReference type="ARBA" id="ARBA00012867"/>
    </source>
</evidence>
<keyword evidence="14" id="KW-1185">Reference proteome</keyword>
<name>A0A9P4J6P1_9PEZI</name>
<evidence type="ECO:0000259" key="12">
    <source>
        <dbReference type="Pfam" id="PF01593"/>
    </source>
</evidence>
<comment type="function">
    <text evidence="1 11">Catalyzes the 6-electron oxidation of protoporphyrinogen-IX to form protoporphyrin-IX.</text>
</comment>
<keyword evidence="9 11" id="KW-0627">Porphyrin biosynthesis</keyword>
<dbReference type="PANTHER" id="PTHR42923">
    <property type="entry name" value="PROTOPORPHYRINOGEN OXIDASE"/>
    <property type="match status" value="1"/>
</dbReference>
<dbReference type="GO" id="GO:0004729">
    <property type="term" value="F:oxygen-dependent protoporphyrinogen oxidase activity"/>
    <property type="evidence" value="ECO:0007669"/>
    <property type="project" value="UniProtKB-UniRule"/>
</dbReference>
<dbReference type="GO" id="GO:0005743">
    <property type="term" value="C:mitochondrial inner membrane"/>
    <property type="evidence" value="ECO:0007669"/>
    <property type="project" value="UniProtKB-SubCell"/>
</dbReference>
<dbReference type="OrthoDB" id="438553at2759"/>
<evidence type="ECO:0000256" key="10">
    <source>
        <dbReference type="ARBA" id="ARBA00047554"/>
    </source>
</evidence>
<evidence type="ECO:0000256" key="11">
    <source>
        <dbReference type="RuleBase" id="RU367069"/>
    </source>
</evidence>
<gene>
    <name evidence="13" type="ORF">K461DRAFT_319529</name>
</gene>
<evidence type="ECO:0000256" key="1">
    <source>
        <dbReference type="ARBA" id="ARBA00002600"/>
    </source>
</evidence>
<dbReference type="AlphaFoldDB" id="A0A9P4J6P1"/>